<comment type="subcellular location">
    <subcellularLocation>
        <location evidence="1">Cell membrane</location>
        <topology evidence="1">Lipid-anchor</topology>
        <orientation evidence="1">Cytoplasmic side</orientation>
    </subcellularLocation>
</comment>
<dbReference type="PROSITE" id="PS51421">
    <property type="entry name" value="RAS"/>
    <property type="match status" value="1"/>
</dbReference>
<dbReference type="AlphaFoldDB" id="A0A7M7MXQ1"/>
<dbReference type="GO" id="GO:0019901">
    <property type="term" value="F:protein kinase binding"/>
    <property type="evidence" value="ECO:0000318"/>
    <property type="project" value="GO_Central"/>
</dbReference>
<keyword evidence="6" id="KW-0342">GTP-binding</keyword>
<dbReference type="GO" id="GO:0030010">
    <property type="term" value="P:establishment of cell polarity"/>
    <property type="evidence" value="ECO:0000318"/>
    <property type="project" value="GO_Central"/>
</dbReference>
<dbReference type="GO" id="GO:0005886">
    <property type="term" value="C:plasma membrane"/>
    <property type="evidence" value="ECO:0000318"/>
    <property type="project" value="GO_Central"/>
</dbReference>
<evidence type="ECO:0000256" key="2">
    <source>
        <dbReference type="ARBA" id="ARBA00010142"/>
    </source>
</evidence>
<dbReference type="KEGG" id="spu:752289"/>
<evidence type="ECO:0000256" key="5">
    <source>
        <dbReference type="ARBA" id="ARBA00022741"/>
    </source>
</evidence>
<dbReference type="OMA" id="MCELYTT"/>
<dbReference type="PROSITE" id="PS51420">
    <property type="entry name" value="RHO"/>
    <property type="match status" value="1"/>
</dbReference>
<dbReference type="PANTHER" id="PTHR24072">
    <property type="entry name" value="RHO FAMILY GTPASE"/>
    <property type="match status" value="1"/>
</dbReference>
<dbReference type="SMART" id="SM00225">
    <property type="entry name" value="BTB"/>
    <property type="match status" value="2"/>
</dbReference>
<dbReference type="GO" id="GO:0003924">
    <property type="term" value="F:GTPase activity"/>
    <property type="evidence" value="ECO:0000318"/>
    <property type="project" value="GO_Central"/>
</dbReference>
<dbReference type="FunFam" id="3.40.50.300:FF:000983">
    <property type="entry name" value="Rho family GTPase"/>
    <property type="match status" value="1"/>
</dbReference>
<evidence type="ECO:0000256" key="1">
    <source>
        <dbReference type="ARBA" id="ARBA00004342"/>
    </source>
</evidence>
<evidence type="ECO:0000256" key="6">
    <source>
        <dbReference type="ARBA" id="ARBA00023134"/>
    </source>
</evidence>
<sequence>MEAIKLLVVGDGAVGKSCLFISYTTNSFPSDYVPTVFDNYASNVIVNGVPYSLGLWDTAGQEDYDRLRPLSYPQTDVFLICYSVDNRDSFLHVEDKWYPELTHYCPKTPIVLVGTKIDLRGASTSGQFVSFNEGAALAAKLNLGFAETSSLTQTGLKECFDKALELAISNMTLQKNKKGFFSFGSKYKKNIPVPPAMPPTGLAPWIEIKTSTLGADMATILDDPAEADVVFHLDDGKSQAAHRLVLCSASDFFCRVFEQKLPKVEQEDRAVRVPAFTWDEINSGSIAGISSIKQAEEGVGHQIDVCLSADISSKTFTHILRFLYAGIPNVDEDTPEAELDSLLKAADVFYHPRLREIVSNIQNSEEFLNPSIGTYLNDLTGQRSKEMFFRKPVFSDVQFEVEGQLLYAHKAILKARCAVMAKMFSGVFAESSTSKIPILETSMECFMAILEYIYTDHAPIEEGDAVGILVTAERFAQDRLKNLCELYITKEVDVSVRDQIEKADIDVIGLLQTAQMHNADQLSAWCLHFISSNYLAFERRAEFSQLEGDNLAHVSDKRWPPVKYLEEVEIWESKYGDKKKKSDEKCSVM</sequence>
<organism evidence="11 12">
    <name type="scientific">Strongylocentrotus purpuratus</name>
    <name type="common">Purple sea urchin</name>
    <dbReference type="NCBI Taxonomy" id="7668"/>
    <lineage>
        <taxon>Eukaryota</taxon>
        <taxon>Metazoa</taxon>
        <taxon>Echinodermata</taxon>
        <taxon>Eleutherozoa</taxon>
        <taxon>Echinozoa</taxon>
        <taxon>Echinoidea</taxon>
        <taxon>Euechinoidea</taxon>
        <taxon>Echinacea</taxon>
        <taxon>Camarodonta</taxon>
        <taxon>Echinidea</taxon>
        <taxon>Strongylocentrotidae</taxon>
        <taxon>Strongylocentrotus</taxon>
    </lineage>
</organism>
<dbReference type="RefSeq" id="XP_030828131.1">
    <property type="nucleotide sequence ID" value="XM_030972271.1"/>
</dbReference>
<dbReference type="SMART" id="SM00174">
    <property type="entry name" value="RHO"/>
    <property type="match status" value="1"/>
</dbReference>
<keyword evidence="4" id="KW-0488">Methylation</keyword>
<dbReference type="GO" id="GO:0007264">
    <property type="term" value="P:small GTPase-mediated signal transduction"/>
    <property type="evidence" value="ECO:0007669"/>
    <property type="project" value="InterPro"/>
</dbReference>
<reference evidence="11" key="2">
    <citation type="submission" date="2021-01" db="UniProtKB">
        <authorList>
            <consortium name="EnsemblMetazoa"/>
        </authorList>
    </citation>
    <scope>IDENTIFICATION</scope>
</reference>
<dbReference type="SMART" id="SM00175">
    <property type="entry name" value="RAB"/>
    <property type="match status" value="1"/>
</dbReference>
<dbReference type="InterPro" id="IPR011333">
    <property type="entry name" value="SKP1/BTB/POZ_sf"/>
</dbReference>
<reference evidence="12" key="1">
    <citation type="submission" date="2015-02" db="EMBL/GenBank/DDBJ databases">
        <title>Genome sequencing for Strongylocentrotus purpuratus.</title>
        <authorList>
            <person name="Murali S."/>
            <person name="Liu Y."/>
            <person name="Vee V."/>
            <person name="English A."/>
            <person name="Wang M."/>
            <person name="Skinner E."/>
            <person name="Han Y."/>
            <person name="Muzny D.M."/>
            <person name="Worley K.C."/>
            <person name="Gibbs R.A."/>
        </authorList>
    </citation>
    <scope>NUCLEOTIDE SEQUENCE</scope>
</reference>
<dbReference type="CDD" id="cd00157">
    <property type="entry name" value="Rho"/>
    <property type="match status" value="1"/>
</dbReference>
<proteinExistence type="inferred from homology"/>
<dbReference type="PROSITE" id="PS50097">
    <property type="entry name" value="BTB"/>
    <property type="match status" value="2"/>
</dbReference>
<evidence type="ECO:0000256" key="4">
    <source>
        <dbReference type="ARBA" id="ARBA00022481"/>
    </source>
</evidence>
<dbReference type="InParanoid" id="A0A7M7MXQ1"/>
<name>A0A7M7MXQ1_STRPU</name>
<dbReference type="GO" id="GO:0007165">
    <property type="term" value="P:signal transduction"/>
    <property type="evidence" value="ECO:0000318"/>
    <property type="project" value="GO_Central"/>
</dbReference>
<dbReference type="FunFam" id="3.30.710.10:FF:000202">
    <property type="entry name" value="Predicted protein"/>
    <property type="match status" value="1"/>
</dbReference>
<keyword evidence="5" id="KW-0547">Nucleotide-binding</keyword>
<keyword evidence="3" id="KW-1003">Cell membrane</keyword>
<evidence type="ECO:0000259" key="10">
    <source>
        <dbReference type="PROSITE" id="PS50097"/>
    </source>
</evidence>
<dbReference type="Gene3D" id="3.30.710.10">
    <property type="entry name" value="Potassium Channel Kv1.1, Chain A"/>
    <property type="match status" value="2"/>
</dbReference>
<dbReference type="SUPFAM" id="SSF54695">
    <property type="entry name" value="POZ domain"/>
    <property type="match status" value="2"/>
</dbReference>
<feature type="domain" description="BTB" evidence="10">
    <location>
        <begin position="395"/>
        <end position="462"/>
    </location>
</feature>
<dbReference type="SMART" id="SM00176">
    <property type="entry name" value="RAN"/>
    <property type="match status" value="1"/>
</dbReference>
<dbReference type="Pfam" id="PF00071">
    <property type="entry name" value="Ras"/>
    <property type="match status" value="1"/>
</dbReference>
<dbReference type="InterPro" id="IPR027417">
    <property type="entry name" value="P-loop_NTPase"/>
</dbReference>
<evidence type="ECO:0000256" key="9">
    <source>
        <dbReference type="ARBA" id="ARBA00023289"/>
    </source>
</evidence>
<keyword evidence="7" id="KW-0472">Membrane</keyword>
<feature type="domain" description="BTB" evidence="10">
    <location>
        <begin position="227"/>
        <end position="332"/>
    </location>
</feature>
<evidence type="ECO:0000313" key="12">
    <source>
        <dbReference type="Proteomes" id="UP000007110"/>
    </source>
</evidence>
<dbReference type="GO" id="GO:0006897">
    <property type="term" value="P:endocytosis"/>
    <property type="evidence" value="ECO:0000318"/>
    <property type="project" value="GO_Central"/>
</dbReference>
<evidence type="ECO:0000256" key="8">
    <source>
        <dbReference type="ARBA" id="ARBA00023288"/>
    </source>
</evidence>
<dbReference type="InterPro" id="IPR000210">
    <property type="entry name" value="BTB/POZ_dom"/>
</dbReference>
<dbReference type="OrthoDB" id="10251809at2759"/>
<dbReference type="PRINTS" id="PR00449">
    <property type="entry name" value="RASTRNSFRMNG"/>
</dbReference>
<dbReference type="NCBIfam" id="TIGR00231">
    <property type="entry name" value="small_GTP"/>
    <property type="match status" value="1"/>
</dbReference>
<evidence type="ECO:0000256" key="3">
    <source>
        <dbReference type="ARBA" id="ARBA00022475"/>
    </source>
</evidence>
<keyword evidence="12" id="KW-1185">Reference proteome</keyword>
<dbReference type="SUPFAM" id="SSF52540">
    <property type="entry name" value="P-loop containing nucleoside triphosphate hydrolases"/>
    <property type="match status" value="1"/>
</dbReference>
<comment type="similarity">
    <text evidence="2">Belongs to the small GTPase superfamily. Rho family.</text>
</comment>
<dbReference type="Pfam" id="PF00651">
    <property type="entry name" value="BTB"/>
    <property type="match status" value="2"/>
</dbReference>
<protein>
    <recommendedName>
        <fullName evidence="10">BTB domain-containing protein</fullName>
    </recommendedName>
</protein>
<dbReference type="SMART" id="SM00173">
    <property type="entry name" value="RAS"/>
    <property type="match status" value="1"/>
</dbReference>
<dbReference type="CDD" id="cd18299">
    <property type="entry name" value="BTB1_POZ_RhoBTB"/>
    <property type="match status" value="1"/>
</dbReference>
<keyword evidence="9" id="KW-0636">Prenylation</keyword>
<dbReference type="GO" id="GO:0007015">
    <property type="term" value="P:actin filament organization"/>
    <property type="evidence" value="ECO:0000318"/>
    <property type="project" value="GO_Central"/>
</dbReference>
<evidence type="ECO:0000313" key="11">
    <source>
        <dbReference type="EnsemblMetazoa" id="XP_030828132"/>
    </source>
</evidence>
<evidence type="ECO:0000256" key="7">
    <source>
        <dbReference type="ARBA" id="ARBA00023136"/>
    </source>
</evidence>
<dbReference type="InterPro" id="IPR001806">
    <property type="entry name" value="Small_GTPase"/>
</dbReference>
<keyword evidence="8" id="KW-0449">Lipoprotein</keyword>
<dbReference type="Proteomes" id="UP000007110">
    <property type="component" value="Unassembled WGS sequence"/>
</dbReference>
<dbReference type="Gene3D" id="3.40.50.300">
    <property type="entry name" value="P-loop containing nucleotide triphosphate hydrolases"/>
    <property type="match status" value="1"/>
</dbReference>
<dbReference type="EnsemblMetazoa" id="XM_030972272">
    <property type="protein sequence ID" value="XP_030828132"/>
    <property type="gene ID" value="LOC752289"/>
</dbReference>
<dbReference type="RefSeq" id="XP_030828132.1">
    <property type="nucleotide sequence ID" value="XM_030972272.1"/>
</dbReference>
<dbReference type="PROSITE" id="PS51419">
    <property type="entry name" value="RAB"/>
    <property type="match status" value="1"/>
</dbReference>
<dbReference type="GO" id="GO:0005525">
    <property type="term" value="F:GTP binding"/>
    <property type="evidence" value="ECO:0000318"/>
    <property type="project" value="GO_Central"/>
</dbReference>
<dbReference type="InterPro" id="IPR003578">
    <property type="entry name" value="Small_GTPase_Rho"/>
</dbReference>
<dbReference type="EnsemblMetazoa" id="XM_030972271">
    <property type="protein sequence ID" value="XP_030828131"/>
    <property type="gene ID" value="LOC752289"/>
</dbReference>
<dbReference type="InterPro" id="IPR005225">
    <property type="entry name" value="Small_GTP-bd"/>
</dbReference>
<accession>A0A7M7MXQ1</accession>
<dbReference type="CDD" id="cd18300">
    <property type="entry name" value="BTB2_POZ_RhoBTB"/>
    <property type="match status" value="1"/>
</dbReference>
<dbReference type="CDD" id="cd18499">
    <property type="entry name" value="BACK_RHOBTB"/>
    <property type="match status" value="1"/>
</dbReference>
<dbReference type="GeneID" id="752289"/>